<dbReference type="InterPro" id="IPR002403">
    <property type="entry name" value="Cyt_P450_E_grp-IV"/>
</dbReference>
<evidence type="ECO:0000313" key="9">
    <source>
        <dbReference type="EMBL" id="KAF7928052.1"/>
    </source>
</evidence>
<comment type="cofactor">
    <cofactor evidence="1 8">
        <name>heme</name>
        <dbReference type="ChEBI" id="CHEBI:30413"/>
    </cofactor>
</comment>
<dbReference type="AlphaFoldDB" id="A0A9P5LY40"/>
<sequence>MASEYENANLHALKRSKTIYITIARQFTIVLTIYYNLVAVYRIWFHPLAKFPGPRICAITFLYEIAWDYFYEGTYVYKIEELHDRYGPVVRVNPAELSIRDPEYYRTVYVASNTRSTSAYPAFAAGMGIQGSHPVTIDHQLHRQRRKPLEPFFTSSGVKKIYPLLMELVQSLISQLRENLEKDTIVRLDHALFAFAGEVMCKVCFENQNSTFLSQPDFYPQWFTLLHTITRSSPIIVNFPWIFRIVELIPASLITRLSLSGEMLMNWRTMSIEYINRVKQRVTLEKPNDSGGKSPPSTLFYDLLTSDLPASELTTERLGAEAQVLLMAGTMSVARSMGHLVVHILLNVDVRQRLTEELSTIDPEGSQNIPSYQTLQQLPYLQACIKEGLRMSIASMHRLPRCSPDVALQYHEWIIPPGTPVGMSTYLMHYDPDVYSEPKVFKPERWLGEINSKMLRNYVPFAKGSRDCLGTELAYAEISMVLAAIFGPLGPKISLYETDSSDVDPYHAFVGSLPKLSSKGIRVTMG</sequence>
<keyword evidence="4" id="KW-0560">Oxidoreductase</keyword>
<dbReference type="InterPro" id="IPR050121">
    <property type="entry name" value="Cytochrome_P450_monoxygenase"/>
</dbReference>
<keyword evidence="7" id="KW-0503">Monooxygenase</keyword>
<dbReference type="GO" id="GO:0016705">
    <property type="term" value="F:oxidoreductase activity, acting on paired donors, with incorporation or reduction of molecular oxygen"/>
    <property type="evidence" value="ECO:0007669"/>
    <property type="project" value="InterPro"/>
</dbReference>
<dbReference type="CDD" id="cd11062">
    <property type="entry name" value="CYP58-like"/>
    <property type="match status" value="1"/>
</dbReference>
<dbReference type="PANTHER" id="PTHR24305">
    <property type="entry name" value="CYTOCHROME P450"/>
    <property type="match status" value="1"/>
</dbReference>
<dbReference type="InterPro" id="IPR001128">
    <property type="entry name" value="Cyt_P450"/>
</dbReference>
<dbReference type="Pfam" id="PF00067">
    <property type="entry name" value="p450"/>
    <property type="match status" value="1"/>
</dbReference>
<evidence type="ECO:0000256" key="7">
    <source>
        <dbReference type="ARBA" id="ARBA00023033"/>
    </source>
</evidence>
<keyword evidence="3 8" id="KW-0479">Metal-binding</keyword>
<proteinExistence type="inferred from homology"/>
<evidence type="ECO:0000256" key="1">
    <source>
        <dbReference type="ARBA" id="ARBA00001971"/>
    </source>
</evidence>
<gene>
    <name evidence="9" type="ORF">EAE97_009850</name>
</gene>
<evidence type="ECO:0000256" key="6">
    <source>
        <dbReference type="ARBA" id="ARBA00023026"/>
    </source>
</evidence>
<comment type="similarity">
    <text evidence="2">Belongs to the cytochrome P450 family.</text>
</comment>
<dbReference type="EMBL" id="RCSW01000024">
    <property type="protein sequence ID" value="KAF7928052.1"/>
    <property type="molecule type" value="Genomic_DNA"/>
</dbReference>
<feature type="binding site" description="axial binding residue" evidence="8">
    <location>
        <position position="468"/>
    </location>
    <ligand>
        <name>heme</name>
        <dbReference type="ChEBI" id="CHEBI:30413"/>
    </ligand>
    <ligandPart>
        <name>Fe</name>
        <dbReference type="ChEBI" id="CHEBI:18248"/>
    </ligandPart>
</feature>
<evidence type="ECO:0000256" key="2">
    <source>
        <dbReference type="ARBA" id="ARBA00010617"/>
    </source>
</evidence>
<dbReference type="GeneID" id="62153438"/>
<evidence type="ECO:0000256" key="8">
    <source>
        <dbReference type="PIRSR" id="PIRSR602403-1"/>
    </source>
</evidence>
<evidence type="ECO:0000313" key="10">
    <source>
        <dbReference type="Proteomes" id="UP000710849"/>
    </source>
</evidence>
<keyword evidence="5 8" id="KW-0408">Iron</keyword>
<dbReference type="GO" id="GO:0020037">
    <property type="term" value="F:heme binding"/>
    <property type="evidence" value="ECO:0007669"/>
    <property type="project" value="InterPro"/>
</dbReference>
<keyword evidence="8" id="KW-0349">Heme</keyword>
<dbReference type="SUPFAM" id="SSF48264">
    <property type="entry name" value="Cytochrome P450"/>
    <property type="match status" value="1"/>
</dbReference>
<dbReference type="Gene3D" id="1.10.630.10">
    <property type="entry name" value="Cytochrome P450"/>
    <property type="match status" value="1"/>
</dbReference>
<name>A0A9P5LY40_9HELO</name>
<dbReference type="RefSeq" id="XP_038728732.1">
    <property type="nucleotide sequence ID" value="XM_038880365.1"/>
</dbReference>
<comment type="caution">
    <text evidence="9">The sequence shown here is derived from an EMBL/GenBank/DDBJ whole genome shotgun (WGS) entry which is preliminary data.</text>
</comment>
<accession>A0A9P5LY40</accession>
<dbReference type="InterPro" id="IPR036396">
    <property type="entry name" value="Cyt_P450_sf"/>
</dbReference>
<dbReference type="PRINTS" id="PR00465">
    <property type="entry name" value="EP450IV"/>
</dbReference>
<dbReference type="Proteomes" id="UP000710849">
    <property type="component" value="Unassembled WGS sequence"/>
</dbReference>
<evidence type="ECO:0000256" key="4">
    <source>
        <dbReference type="ARBA" id="ARBA00023002"/>
    </source>
</evidence>
<evidence type="ECO:0008006" key="11">
    <source>
        <dbReference type="Google" id="ProtNLM"/>
    </source>
</evidence>
<reference evidence="9 10" key="1">
    <citation type="journal article" date="2020" name="Genome Biol. Evol.">
        <title>Comparative genomics of Sclerotiniaceae.</title>
        <authorList>
            <person name="Valero Jimenez C.A."/>
            <person name="Steentjes M."/>
            <person name="Scholten O.E."/>
            <person name="Van Kan J.A.L."/>
        </authorList>
    </citation>
    <scope>NUCLEOTIDE SEQUENCE [LARGE SCALE GENOMIC DNA]</scope>
    <source>
        <strain evidence="9 10">MUCL 94</strain>
    </source>
</reference>
<organism evidence="9 10">
    <name type="scientific">Botrytis byssoidea</name>
    <dbReference type="NCBI Taxonomy" id="139641"/>
    <lineage>
        <taxon>Eukaryota</taxon>
        <taxon>Fungi</taxon>
        <taxon>Dikarya</taxon>
        <taxon>Ascomycota</taxon>
        <taxon>Pezizomycotina</taxon>
        <taxon>Leotiomycetes</taxon>
        <taxon>Helotiales</taxon>
        <taxon>Sclerotiniaceae</taxon>
        <taxon>Botrytis</taxon>
    </lineage>
</organism>
<protein>
    <recommendedName>
        <fullName evidence="11">Cytochrome P450</fullName>
    </recommendedName>
</protein>
<evidence type="ECO:0000256" key="3">
    <source>
        <dbReference type="ARBA" id="ARBA00022723"/>
    </source>
</evidence>
<dbReference type="PANTHER" id="PTHR24305:SF157">
    <property type="entry name" value="N-ACETYLTRYPTOPHAN 6-HYDROXYLASE IVOC-RELATED"/>
    <property type="match status" value="1"/>
</dbReference>
<evidence type="ECO:0000256" key="5">
    <source>
        <dbReference type="ARBA" id="ARBA00023004"/>
    </source>
</evidence>
<dbReference type="GO" id="GO:0004497">
    <property type="term" value="F:monooxygenase activity"/>
    <property type="evidence" value="ECO:0007669"/>
    <property type="project" value="UniProtKB-KW"/>
</dbReference>
<keyword evidence="10" id="KW-1185">Reference proteome</keyword>
<dbReference type="GO" id="GO:0005506">
    <property type="term" value="F:iron ion binding"/>
    <property type="evidence" value="ECO:0007669"/>
    <property type="project" value="InterPro"/>
</dbReference>
<keyword evidence="6" id="KW-0843">Virulence</keyword>